<comment type="similarity">
    <text evidence="1">Belongs to the sulfotransferase 1 family.</text>
</comment>
<evidence type="ECO:0000313" key="4">
    <source>
        <dbReference type="EMBL" id="NMO13599.1"/>
    </source>
</evidence>
<proteinExistence type="inferred from homology"/>
<evidence type="ECO:0000256" key="2">
    <source>
        <dbReference type="ARBA" id="ARBA00022679"/>
    </source>
</evidence>
<accession>A0A848L4L2</accession>
<reference evidence="4 5" key="1">
    <citation type="submission" date="2020-04" db="EMBL/GenBank/DDBJ databases">
        <title>Draft genome of Pyxidicoccus fallax type strain.</title>
        <authorList>
            <person name="Whitworth D.E."/>
        </authorList>
    </citation>
    <scope>NUCLEOTIDE SEQUENCE [LARGE SCALE GENOMIC DNA]</scope>
    <source>
        <strain evidence="4 5">DSM 14698</strain>
    </source>
</reference>
<keyword evidence="5" id="KW-1185">Reference proteome</keyword>
<dbReference type="RefSeq" id="WP_169342882.1">
    <property type="nucleotide sequence ID" value="NZ_JABBJJ010000005.1"/>
</dbReference>
<dbReference type="PANTHER" id="PTHR11783">
    <property type="entry name" value="SULFOTRANSFERASE SULT"/>
    <property type="match status" value="1"/>
</dbReference>
<evidence type="ECO:0000259" key="3">
    <source>
        <dbReference type="Pfam" id="PF00685"/>
    </source>
</evidence>
<dbReference type="EMBL" id="JABBJJ010000005">
    <property type="protein sequence ID" value="NMO13599.1"/>
    <property type="molecule type" value="Genomic_DNA"/>
</dbReference>
<dbReference type="AlphaFoldDB" id="A0A848L4L2"/>
<keyword evidence="2 4" id="KW-0808">Transferase</keyword>
<dbReference type="InterPro" id="IPR000863">
    <property type="entry name" value="Sulfotransferase_dom"/>
</dbReference>
<organism evidence="4 5">
    <name type="scientific">Pyxidicoccus fallax</name>
    <dbReference type="NCBI Taxonomy" id="394095"/>
    <lineage>
        <taxon>Bacteria</taxon>
        <taxon>Pseudomonadati</taxon>
        <taxon>Myxococcota</taxon>
        <taxon>Myxococcia</taxon>
        <taxon>Myxococcales</taxon>
        <taxon>Cystobacterineae</taxon>
        <taxon>Myxococcaceae</taxon>
        <taxon>Pyxidicoccus</taxon>
    </lineage>
</organism>
<evidence type="ECO:0000256" key="1">
    <source>
        <dbReference type="ARBA" id="ARBA00005771"/>
    </source>
</evidence>
<comment type="caution">
    <text evidence="4">The sequence shown here is derived from an EMBL/GenBank/DDBJ whole genome shotgun (WGS) entry which is preliminary data.</text>
</comment>
<feature type="domain" description="Sulfotransferase" evidence="3">
    <location>
        <begin position="48"/>
        <end position="278"/>
    </location>
</feature>
<dbReference type="InterPro" id="IPR027417">
    <property type="entry name" value="P-loop_NTPase"/>
</dbReference>
<evidence type="ECO:0000313" key="5">
    <source>
        <dbReference type="Proteomes" id="UP000518300"/>
    </source>
</evidence>
<dbReference type="Gene3D" id="3.40.50.300">
    <property type="entry name" value="P-loop containing nucleotide triphosphate hydrolases"/>
    <property type="match status" value="1"/>
</dbReference>
<sequence>MTLQKRALHGVLGFFITALSLMAMPADVLVKVLQWFRTRYVLLAPRPGDIYVATAPKTGTTWMQQIVHQILTGGRGEFSHIYQVAPYVELLAIKPFARSVLDALPSPRVLKTHLPYWMLSPPPDSRVIYVTRNAADSLVSLHHHCGLQEGYWDDLDVRFLRGSSIVGQWFSHLESWWPHRNDANVLHIRYEDLISDLEGGIRKVARFLEVPIEEDRMGAILEKCSFAYMKQHHDRFDVRIRVFQESAPREGFIRKGVAGDGRKALTPEVQSALSEKMARLRKKLGMGETEV</sequence>
<gene>
    <name evidence="4" type="ORF">HG543_01805</name>
</gene>
<dbReference type="Pfam" id="PF00685">
    <property type="entry name" value="Sulfotransfer_1"/>
    <property type="match status" value="1"/>
</dbReference>
<dbReference type="GO" id="GO:0008146">
    <property type="term" value="F:sulfotransferase activity"/>
    <property type="evidence" value="ECO:0007669"/>
    <property type="project" value="InterPro"/>
</dbReference>
<protein>
    <submittedName>
        <fullName evidence="4">Sulfotransferase domain-containing protein</fullName>
    </submittedName>
</protein>
<name>A0A848L4L2_9BACT</name>
<dbReference type="SUPFAM" id="SSF52540">
    <property type="entry name" value="P-loop containing nucleoside triphosphate hydrolases"/>
    <property type="match status" value="1"/>
</dbReference>
<dbReference type="Proteomes" id="UP000518300">
    <property type="component" value="Unassembled WGS sequence"/>
</dbReference>